<keyword evidence="6 7" id="KW-0067">ATP-binding</keyword>
<evidence type="ECO:0000256" key="9">
    <source>
        <dbReference type="SAM" id="MobiDB-lite"/>
    </source>
</evidence>
<dbReference type="InterPro" id="IPR000719">
    <property type="entry name" value="Prot_kinase_dom"/>
</dbReference>
<protein>
    <recommendedName>
        <fullName evidence="14">Protein kinase domain-containing protein</fullName>
    </recommendedName>
</protein>
<keyword evidence="3" id="KW-0808">Transferase</keyword>
<dbReference type="GO" id="GO:0004674">
    <property type="term" value="F:protein serine/threonine kinase activity"/>
    <property type="evidence" value="ECO:0007669"/>
    <property type="project" value="UniProtKB-KW"/>
</dbReference>
<comment type="similarity">
    <text evidence="8">Belongs to the protein kinase superfamily.</text>
</comment>
<dbReference type="AlphaFoldDB" id="A0A974E034"/>
<evidence type="ECO:0000256" key="6">
    <source>
        <dbReference type="ARBA" id="ARBA00022840"/>
    </source>
</evidence>
<feature type="region of interest" description="Disordered" evidence="9">
    <location>
        <begin position="1"/>
        <end position="24"/>
    </location>
</feature>
<evidence type="ECO:0000256" key="4">
    <source>
        <dbReference type="ARBA" id="ARBA00022741"/>
    </source>
</evidence>
<dbReference type="InterPro" id="IPR008271">
    <property type="entry name" value="Ser/Thr_kinase_AS"/>
</dbReference>
<dbReference type="InterPro" id="IPR000961">
    <property type="entry name" value="AGC-kinase_C"/>
</dbReference>
<evidence type="ECO:0000256" key="1">
    <source>
        <dbReference type="ARBA" id="ARBA00022527"/>
    </source>
</evidence>
<evidence type="ECO:0000256" key="8">
    <source>
        <dbReference type="RuleBase" id="RU000304"/>
    </source>
</evidence>
<evidence type="ECO:0000259" key="11">
    <source>
        <dbReference type="PROSITE" id="PS51285"/>
    </source>
</evidence>
<accession>A0A974E034</accession>
<dbReference type="InterPro" id="IPR017441">
    <property type="entry name" value="Protein_kinase_ATP_BS"/>
</dbReference>
<keyword evidence="4 7" id="KW-0547">Nucleotide-binding</keyword>
<name>A0A974E034_XENLA</name>
<dbReference type="PROSITE" id="PS00108">
    <property type="entry name" value="PROTEIN_KINASE_ST"/>
    <property type="match status" value="1"/>
</dbReference>
<dbReference type="EMBL" id="CM004466">
    <property type="protein sequence ID" value="OCU00913.1"/>
    <property type="molecule type" value="Genomic_DNA"/>
</dbReference>
<feature type="domain" description="AGC-kinase C-terminal" evidence="11">
    <location>
        <begin position="289"/>
        <end position="345"/>
    </location>
</feature>
<dbReference type="GO" id="GO:0005524">
    <property type="term" value="F:ATP binding"/>
    <property type="evidence" value="ECO:0007669"/>
    <property type="project" value="UniProtKB-UniRule"/>
</dbReference>
<dbReference type="InterPro" id="IPR011009">
    <property type="entry name" value="Kinase-like_dom_sf"/>
</dbReference>
<sequence length="345" mass="39638">MKRSRSPEKDPSTEGREQKKNRVDTKKPLSFDINNYSALAELGKGSFGRVVLAYYEIKEEFVAVKVIRKKDEKNFRYVRREARILQLAKGCPFLCRAYATFQTESLIVFALEYINGGTLHRHIRHHGYLETQDILFYSAELIVALEFLHANGIVHRDLKPENILIDEDGHVKIGDFGLACTNVFSPITCRGYYGTPGYIAPEVLLDQRYNSGADWWSFGIILYEMATGELPFSLEDAVEGEIESIIDKQPEYPKRLEAEFRDLLQQLLKKNTSERLGVNAKVRNHPFYASINWEEVERRSLVPPLKPIIRSTKGLSDNDVPFPEDNSGVIRILKNFDYADPSWQE</sequence>
<dbReference type="Proteomes" id="UP000694892">
    <property type="component" value="Chromosome 1L"/>
</dbReference>
<evidence type="ECO:0000313" key="12">
    <source>
        <dbReference type="EMBL" id="OCU00913.1"/>
    </source>
</evidence>
<reference evidence="13" key="1">
    <citation type="journal article" date="2016" name="Nature">
        <title>Genome evolution in the allotetraploid frog Xenopus laevis.</title>
        <authorList>
            <person name="Session A.M."/>
            <person name="Uno Y."/>
            <person name="Kwon T."/>
            <person name="Chapman J.A."/>
            <person name="Toyoda A."/>
            <person name="Takahashi S."/>
            <person name="Fukui A."/>
            <person name="Hikosaka A."/>
            <person name="Suzuki A."/>
            <person name="Kondo M."/>
            <person name="van Heeringen S.J."/>
            <person name="Quigley I."/>
            <person name="Heinz S."/>
            <person name="Ogino H."/>
            <person name="Ochi H."/>
            <person name="Hellsten U."/>
            <person name="Lyons J.B."/>
            <person name="Simakov O."/>
            <person name="Putnam N."/>
            <person name="Stites J."/>
            <person name="Kuroki Y."/>
            <person name="Tanaka T."/>
            <person name="Michiue T."/>
            <person name="Watanabe M."/>
            <person name="Bogdanovic O."/>
            <person name="Lister R."/>
            <person name="Georgiou G."/>
            <person name="Paranjpe S.S."/>
            <person name="van Kruijsbergen I."/>
            <person name="Shu S."/>
            <person name="Carlson J."/>
            <person name="Kinoshita T."/>
            <person name="Ohta Y."/>
            <person name="Mawaribuchi S."/>
            <person name="Jenkins J."/>
            <person name="Grimwood J."/>
            <person name="Schmutz J."/>
            <person name="Mitros T."/>
            <person name="Mozaffari S.V."/>
            <person name="Suzuki Y."/>
            <person name="Haramoto Y."/>
            <person name="Yamamoto T.S."/>
            <person name="Takagi C."/>
            <person name="Heald R."/>
            <person name="Miller K."/>
            <person name="Haudenschild C."/>
            <person name="Kitzman J."/>
            <person name="Nakayama T."/>
            <person name="Izutsu Y."/>
            <person name="Robert J."/>
            <person name="Fortriede J."/>
            <person name="Burns K."/>
            <person name="Lotay V."/>
            <person name="Karimi K."/>
            <person name="Yasuoka Y."/>
            <person name="Dichmann D.S."/>
            <person name="Flajnik M.F."/>
            <person name="Houston D.W."/>
            <person name="Shendure J."/>
            <person name="DuPasquier L."/>
            <person name="Vize P.D."/>
            <person name="Zorn A.M."/>
            <person name="Ito M."/>
            <person name="Marcotte E.M."/>
            <person name="Wallingford J.B."/>
            <person name="Ito Y."/>
            <person name="Asashima M."/>
            <person name="Ueno N."/>
            <person name="Matsuda Y."/>
            <person name="Veenstra G.J."/>
            <person name="Fujiyama A."/>
            <person name="Harland R.M."/>
            <person name="Taira M."/>
            <person name="Rokhsar D.S."/>
        </authorList>
    </citation>
    <scope>NUCLEOTIDE SEQUENCE [LARGE SCALE GENOMIC DNA]</scope>
    <source>
        <strain evidence="13">J</strain>
    </source>
</reference>
<proteinExistence type="inferred from homology"/>
<evidence type="ECO:0008006" key="14">
    <source>
        <dbReference type="Google" id="ProtNLM"/>
    </source>
</evidence>
<evidence type="ECO:0000256" key="7">
    <source>
        <dbReference type="PROSITE-ProRule" id="PRU10141"/>
    </source>
</evidence>
<dbReference type="Gene3D" id="1.10.510.10">
    <property type="entry name" value="Transferase(Phosphotransferase) domain 1"/>
    <property type="match status" value="1"/>
</dbReference>
<keyword evidence="1 8" id="KW-0723">Serine/threonine-protein kinase</keyword>
<dbReference type="PROSITE" id="PS50011">
    <property type="entry name" value="PROTEIN_KINASE_DOM"/>
    <property type="match status" value="1"/>
</dbReference>
<feature type="binding site" evidence="7">
    <location>
        <position position="69"/>
    </location>
    <ligand>
        <name>ATP</name>
        <dbReference type="ChEBI" id="CHEBI:30616"/>
    </ligand>
</feature>
<dbReference type="SMART" id="SM00220">
    <property type="entry name" value="S_TKc"/>
    <property type="match status" value="1"/>
</dbReference>
<keyword evidence="5" id="KW-0418">Kinase</keyword>
<feature type="domain" description="Protein kinase" evidence="10">
    <location>
        <begin position="36"/>
        <end position="288"/>
    </location>
</feature>
<organism evidence="12 13">
    <name type="scientific">Xenopus laevis</name>
    <name type="common">African clawed frog</name>
    <dbReference type="NCBI Taxonomy" id="8355"/>
    <lineage>
        <taxon>Eukaryota</taxon>
        <taxon>Metazoa</taxon>
        <taxon>Chordata</taxon>
        <taxon>Craniata</taxon>
        <taxon>Vertebrata</taxon>
        <taxon>Euteleostomi</taxon>
        <taxon>Amphibia</taxon>
        <taxon>Batrachia</taxon>
        <taxon>Anura</taxon>
        <taxon>Pipoidea</taxon>
        <taxon>Pipidae</taxon>
        <taxon>Xenopodinae</taxon>
        <taxon>Xenopus</taxon>
        <taxon>Xenopus</taxon>
    </lineage>
</organism>
<gene>
    <name evidence="12" type="ORF">XELAEV_18006690mg</name>
</gene>
<dbReference type="FunFam" id="1.10.510.10:FF:000210">
    <property type="entry name" value="Non-specific serine/threonine protein kinase"/>
    <property type="match status" value="1"/>
</dbReference>
<evidence type="ECO:0000256" key="3">
    <source>
        <dbReference type="ARBA" id="ARBA00022679"/>
    </source>
</evidence>
<keyword evidence="2" id="KW-0597">Phosphoprotein</keyword>
<dbReference type="PROSITE" id="PS51285">
    <property type="entry name" value="AGC_KINASE_CTER"/>
    <property type="match status" value="1"/>
</dbReference>
<dbReference type="Gene3D" id="3.30.200.20">
    <property type="entry name" value="Phosphorylase Kinase, domain 1"/>
    <property type="match status" value="1"/>
</dbReference>
<evidence type="ECO:0000313" key="13">
    <source>
        <dbReference type="Proteomes" id="UP000694892"/>
    </source>
</evidence>
<evidence type="ECO:0000259" key="10">
    <source>
        <dbReference type="PROSITE" id="PS50011"/>
    </source>
</evidence>
<evidence type="ECO:0000256" key="2">
    <source>
        <dbReference type="ARBA" id="ARBA00022553"/>
    </source>
</evidence>
<dbReference type="SUPFAM" id="SSF56112">
    <property type="entry name" value="Protein kinase-like (PK-like)"/>
    <property type="match status" value="1"/>
</dbReference>
<dbReference type="PANTHER" id="PTHR24351">
    <property type="entry name" value="RIBOSOMAL PROTEIN S6 KINASE"/>
    <property type="match status" value="1"/>
</dbReference>
<dbReference type="PROSITE" id="PS00107">
    <property type="entry name" value="PROTEIN_KINASE_ATP"/>
    <property type="match status" value="1"/>
</dbReference>
<evidence type="ECO:0000256" key="5">
    <source>
        <dbReference type="ARBA" id="ARBA00022777"/>
    </source>
</evidence>
<dbReference type="Pfam" id="PF00069">
    <property type="entry name" value="Pkinase"/>
    <property type="match status" value="1"/>
</dbReference>